<evidence type="ECO:0000313" key="5">
    <source>
        <dbReference type="WBParaSite" id="BXY_0168600.1"/>
    </source>
</evidence>
<evidence type="ECO:0000313" key="2">
    <source>
        <dbReference type="EMBL" id="CAD5220249.1"/>
    </source>
</evidence>
<feature type="region of interest" description="Disordered" evidence="1">
    <location>
        <begin position="171"/>
        <end position="193"/>
    </location>
</feature>
<evidence type="ECO:0000313" key="3">
    <source>
        <dbReference type="Proteomes" id="UP000095284"/>
    </source>
</evidence>
<dbReference type="EMBL" id="CAJFDI010000003">
    <property type="protein sequence ID" value="CAD5220249.1"/>
    <property type="molecule type" value="Genomic_DNA"/>
</dbReference>
<sequence length="358" mass="40844">MSAMDQMDVQMYSEFEFDKLDRLEWKLNKNGSKKLLSKTFSDLHPILCTEKLVKFFAPISKEPEAKVSHFPMSDSDLVMQCVQTISSRLEVLENPLKHLLNDETELRSEEELLAEMMEINRSEDERMQRKKCGAIKNGAKVHEVIEKAQTFCMKELLPKIRPDLVKEELPQIAEEPIEEEDEAPKKKRGPYKKKKIEDPVFKPHHRNLANGTSVSSRGRVCKRISKESLDYDPNQKCKMVPKPKKGRPTKKVKIEVDVNTTAEMNSTADSSKMDVTLDIMESRENNSNDLNGEDVYRWLNTTESEAITSRKMCFSQTRVVSPSEASSDSGVGPSTPPDVPKNNMISILLRRQGYGSFV</sequence>
<name>A0A1I7RLV1_BURXY</name>
<dbReference type="Proteomes" id="UP000582659">
    <property type="component" value="Unassembled WGS sequence"/>
</dbReference>
<gene>
    <name evidence="2" type="ORF">BXYJ_LOCUS6084</name>
</gene>
<feature type="region of interest" description="Disordered" evidence="1">
    <location>
        <begin position="319"/>
        <end position="343"/>
    </location>
</feature>
<reference evidence="5" key="1">
    <citation type="submission" date="2016-11" db="UniProtKB">
        <authorList>
            <consortium name="WormBaseParasite"/>
        </authorList>
    </citation>
    <scope>IDENTIFICATION</scope>
</reference>
<organism evidence="3 5">
    <name type="scientific">Bursaphelenchus xylophilus</name>
    <name type="common">Pinewood nematode worm</name>
    <name type="synonym">Aphelenchoides xylophilus</name>
    <dbReference type="NCBI Taxonomy" id="6326"/>
    <lineage>
        <taxon>Eukaryota</taxon>
        <taxon>Metazoa</taxon>
        <taxon>Ecdysozoa</taxon>
        <taxon>Nematoda</taxon>
        <taxon>Chromadorea</taxon>
        <taxon>Rhabditida</taxon>
        <taxon>Tylenchina</taxon>
        <taxon>Tylenchomorpha</taxon>
        <taxon>Aphelenchoidea</taxon>
        <taxon>Aphelenchoididae</taxon>
        <taxon>Bursaphelenchus</taxon>
    </lineage>
</organism>
<dbReference type="AlphaFoldDB" id="A0A1I7RLV1"/>
<feature type="compositionally biased region" description="Polar residues" evidence="1">
    <location>
        <begin position="319"/>
        <end position="329"/>
    </location>
</feature>
<protein>
    <submittedName>
        <fullName evidence="2">(pine wood nematode) hypothetical protein</fullName>
    </submittedName>
</protein>
<evidence type="ECO:0000313" key="4">
    <source>
        <dbReference type="Proteomes" id="UP000659654"/>
    </source>
</evidence>
<evidence type="ECO:0000256" key="1">
    <source>
        <dbReference type="SAM" id="MobiDB-lite"/>
    </source>
</evidence>
<dbReference type="WBParaSite" id="BXY_0168600.1">
    <property type="protein sequence ID" value="BXY_0168600.1"/>
    <property type="gene ID" value="BXY_0168600"/>
</dbReference>
<reference evidence="2" key="2">
    <citation type="submission" date="2020-09" db="EMBL/GenBank/DDBJ databases">
        <authorList>
            <person name="Kikuchi T."/>
        </authorList>
    </citation>
    <scope>NUCLEOTIDE SEQUENCE</scope>
    <source>
        <strain evidence="2">Ka4C1</strain>
    </source>
</reference>
<accession>A0A1I7RLV1</accession>
<dbReference type="Proteomes" id="UP000095284">
    <property type="component" value="Unplaced"/>
</dbReference>
<dbReference type="EMBL" id="CAJFCV020000003">
    <property type="protein sequence ID" value="CAG9106214.1"/>
    <property type="molecule type" value="Genomic_DNA"/>
</dbReference>
<proteinExistence type="predicted"/>
<keyword evidence="4" id="KW-1185">Reference proteome</keyword>
<dbReference type="Proteomes" id="UP000659654">
    <property type="component" value="Unassembled WGS sequence"/>
</dbReference>